<name>A0A1A9W7H4_9MUSC</name>
<keyword evidence="3" id="KW-1185">Reference proteome</keyword>
<dbReference type="Pfam" id="PF15999">
    <property type="entry name" value="DUF4774"/>
    <property type="match status" value="1"/>
</dbReference>
<feature type="domain" description="DUF4774" evidence="1">
    <location>
        <begin position="248"/>
        <end position="303"/>
    </location>
</feature>
<proteinExistence type="predicted"/>
<evidence type="ECO:0000313" key="2">
    <source>
        <dbReference type="EnsemblMetazoa" id="GBRI008925-PA"/>
    </source>
</evidence>
<dbReference type="VEuPathDB" id="VectorBase:GBRI008925"/>
<evidence type="ECO:0000259" key="1">
    <source>
        <dbReference type="Pfam" id="PF15999"/>
    </source>
</evidence>
<protein>
    <submittedName>
        <fullName evidence="2">DUF4774 domain-containing protein</fullName>
    </submittedName>
</protein>
<dbReference type="Proteomes" id="UP000091820">
    <property type="component" value="Unassembled WGS sequence"/>
</dbReference>
<dbReference type="AlphaFoldDB" id="A0A1A9W7H4"/>
<accession>A0A1A9W7H4</accession>
<reference evidence="3" key="1">
    <citation type="submission" date="2014-03" db="EMBL/GenBank/DDBJ databases">
        <authorList>
            <person name="Aksoy S."/>
            <person name="Warren W."/>
            <person name="Wilson R.K."/>
        </authorList>
    </citation>
    <scope>NUCLEOTIDE SEQUENCE [LARGE SCALE GENOMIC DNA]</scope>
    <source>
        <strain evidence="3">IAEA</strain>
    </source>
</reference>
<reference evidence="2" key="2">
    <citation type="submission" date="2020-05" db="UniProtKB">
        <authorList>
            <consortium name="EnsemblMetazoa"/>
        </authorList>
    </citation>
    <scope>IDENTIFICATION</scope>
    <source>
        <strain evidence="2">IAEA</strain>
    </source>
</reference>
<dbReference type="EnsemblMetazoa" id="GBRI008925-RA">
    <property type="protein sequence ID" value="GBRI008925-PA"/>
    <property type="gene ID" value="GBRI008925"/>
</dbReference>
<dbReference type="InterPro" id="IPR031942">
    <property type="entry name" value="DUF4774"/>
</dbReference>
<sequence length="311" mass="34398">MHVNWPLQPLSTGISNSNYGTPLLTAFPEASVKAEKNNEKQQLYFETFLNPTNFPPEIYNAQQYFPWHSGLFNKPFTLAAFPSTTQPQFMPQFINGNTIFTSTTTTATLKPNKKKDREPTTKRPTKAIFNVQPPKLQVNVEHTEGNFKNDMNLLNGIREINPEFSIEEIELKPEQHIKSAATHTMKKSNRKSLKVAKSDKRISPEGLDLKVEATGKTSTTGNIPYIAFGTYFLPYFSQAAKPNEKAAALILEPHSKAVVGNGGTAISMPLSKAYLKRGVTTNVYFNPDSVAIAGVGGKAHAQADLELNLIN</sequence>
<evidence type="ECO:0000313" key="3">
    <source>
        <dbReference type="Proteomes" id="UP000091820"/>
    </source>
</evidence>
<organism evidence="2 3">
    <name type="scientific">Glossina brevipalpis</name>
    <dbReference type="NCBI Taxonomy" id="37001"/>
    <lineage>
        <taxon>Eukaryota</taxon>
        <taxon>Metazoa</taxon>
        <taxon>Ecdysozoa</taxon>
        <taxon>Arthropoda</taxon>
        <taxon>Hexapoda</taxon>
        <taxon>Insecta</taxon>
        <taxon>Pterygota</taxon>
        <taxon>Neoptera</taxon>
        <taxon>Endopterygota</taxon>
        <taxon>Diptera</taxon>
        <taxon>Brachycera</taxon>
        <taxon>Muscomorpha</taxon>
        <taxon>Hippoboscoidea</taxon>
        <taxon>Glossinidae</taxon>
        <taxon>Glossina</taxon>
    </lineage>
</organism>